<dbReference type="Proteomes" id="UP000250235">
    <property type="component" value="Unassembled WGS sequence"/>
</dbReference>
<keyword evidence="2" id="KW-1185">Reference proteome</keyword>
<sequence>MALRRGTRGAIVAHGAAESRRHPRIYAARSSHVDGRTVSAVAGAGRALAVRPPHERRPNVALLVEACWPTAAAAWMRRLVDDARRSRNVVRVPPRFFLRGGGAAGLPPLRRVSGDVVTAGLISSRFWFGPVPGSP</sequence>
<accession>A0A2Z7B3T3</accession>
<dbReference type="EMBL" id="KV011601">
    <property type="protein sequence ID" value="KZV26227.1"/>
    <property type="molecule type" value="Genomic_DNA"/>
</dbReference>
<gene>
    <name evidence="1" type="ORF">F511_43608</name>
</gene>
<evidence type="ECO:0000313" key="2">
    <source>
        <dbReference type="Proteomes" id="UP000250235"/>
    </source>
</evidence>
<organism evidence="1 2">
    <name type="scientific">Dorcoceras hygrometricum</name>
    <dbReference type="NCBI Taxonomy" id="472368"/>
    <lineage>
        <taxon>Eukaryota</taxon>
        <taxon>Viridiplantae</taxon>
        <taxon>Streptophyta</taxon>
        <taxon>Embryophyta</taxon>
        <taxon>Tracheophyta</taxon>
        <taxon>Spermatophyta</taxon>
        <taxon>Magnoliopsida</taxon>
        <taxon>eudicotyledons</taxon>
        <taxon>Gunneridae</taxon>
        <taxon>Pentapetalae</taxon>
        <taxon>asterids</taxon>
        <taxon>lamiids</taxon>
        <taxon>Lamiales</taxon>
        <taxon>Gesneriaceae</taxon>
        <taxon>Didymocarpoideae</taxon>
        <taxon>Trichosporeae</taxon>
        <taxon>Loxocarpinae</taxon>
        <taxon>Dorcoceras</taxon>
    </lineage>
</organism>
<reference evidence="1 2" key="1">
    <citation type="journal article" date="2015" name="Proc. Natl. Acad. Sci. U.S.A.">
        <title>The resurrection genome of Boea hygrometrica: A blueprint for survival of dehydration.</title>
        <authorList>
            <person name="Xiao L."/>
            <person name="Yang G."/>
            <person name="Zhang L."/>
            <person name="Yang X."/>
            <person name="Zhao S."/>
            <person name="Ji Z."/>
            <person name="Zhou Q."/>
            <person name="Hu M."/>
            <person name="Wang Y."/>
            <person name="Chen M."/>
            <person name="Xu Y."/>
            <person name="Jin H."/>
            <person name="Xiao X."/>
            <person name="Hu G."/>
            <person name="Bao F."/>
            <person name="Hu Y."/>
            <person name="Wan P."/>
            <person name="Li L."/>
            <person name="Deng X."/>
            <person name="Kuang T."/>
            <person name="Xiang C."/>
            <person name="Zhu J.K."/>
            <person name="Oliver M.J."/>
            <person name="He Y."/>
        </authorList>
    </citation>
    <scope>NUCLEOTIDE SEQUENCE [LARGE SCALE GENOMIC DNA]</scope>
    <source>
        <strain evidence="2">cv. XS01</strain>
    </source>
</reference>
<evidence type="ECO:0000313" key="1">
    <source>
        <dbReference type="EMBL" id="KZV26227.1"/>
    </source>
</evidence>
<protein>
    <submittedName>
        <fullName evidence="1">Uncharacterized protein</fullName>
    </submittedName>
</protein>
<dbReference type="AlphaFoldDB" id="A0A2Z7B3T3"/>
<proteinExistence type="predicted"/>
<name>A0A2Z7B3T3_9LAMI</name>